<gene>
    <name evidence="2" type="ORF">MNKW57_16940</name>
</gene>
<protein>
    <submittedName>
        <fullName evidence="2">YchJ family protein</fullName>
    </submittedName>
</protein>
<dbReference type="Gene3D" id="3.10.450.50">
    <property type="match status" value="1"/>
</dbReference>
<dbReference type="NCBIfam" id="NF002449">
    <property type="entry name" value="PRK01617.1"/>
    <property type="match status" value="1"/>
</dbReference>
<evidence type="ECO:0000313" key="3">
    <source>
        <dbReference type="Proteomes" id="UP001224392"/>
    </source>
</evidence>
<dbReference type="InterPro" id="IPR032710">
    <property type="entry name" value="NTF2-like_dom_sf"/>
</dbReference>
<dbReference type="InterPro" id="IPR004027">
    <property type="entry name" value="SEC_C_motif"/>
</dbReference>
<proteinExistence type="predicted"/>
<dbReference type="SUPFAM" id="SSF54427">
    <property type="entry name" value="NTF2-like"/>
    <property type="match status" value="1"/>
</dbReference>
<dbReference type="InterPro" id="IPR048469">
    <property type="entry name" value="YchJ-like_M"/>
</dbReference>
<comment type="caution">
    <text evidence="2">The sequence shown here is derived from an EMBL/GenBank/DDBJ whole genome shotgun (WGS) entry which is preliminary data.</text>
</comment>
<accession>A0ABQ6LZ51</accession>
<feature type="domain" description="YchJ-like middle NTF2-like" evidence="1">
    <location>
        <begin position="32"/>
        <end position="131"/>
    </location>
</feature>
<dbReference type="PANTHER" id="PTHR33747:SF1">
    <property type="entry name" value="ADENYLATE CYCLASE-ASSOCIATED CAP C-TERMINAL DOMAIN-CONTAINING PROTEIN"/>
    <property type="match status" value="1"/>
</dbReference>
<dbReference type="NCBIfam" id="NF002486">
    <property type="entry name" value="PRK01752.1"/>
    <property type="match status" value="1"/>
</dbReference>
<dbReference type="EMBL" id="BSYJ01000003">
    <property type="protein sequence ID" value="GMG87373.1"/>
    <property type="molecule type" value="Genomic_DNA"/>
</dbReference>
<sequence length="167" mass="18342">MPTDQKVCPCGSGASFEHCCGPCILGKEPAKTAEALMRSRYSAYCRGEVDYLVATTAVETRDQHPAAAIRDWNRGIEWLALQINETAAGKPADTGGTVDFTAIYRENGRIRTLRELSRFVRKDGNWYYLDGVHKKAKLDRNQPCPCGSGRKLKKCCGQATSMPPAGL</sequence>
<organism evidence="2 3">
    <name type="scientific">Biformimicrobium ophioploci</name>
    <dbReference type="NCBI Taxonomy" id="3036711"/>
    <lineage>
        <taxon>Bacteria</taxon>
        <taxon>Pseudomonadati</taxon>
        <taxon>Pseudomonadota</taxon>
        <taxon>Gammaproteobacteria</taxon>
        <taxon>Cellvibrionales</taxon>
        <taxon>Microbulbiferaceae</taxon>
        <taxon>Biformimicrobium</taxon>
    </lineage>
</organism>
<evidence type="ECO:0000313" key="2">
    <source>
        <dbReference type="EMBL" id="GMG87373.1"/>
    </source>
</evidence>
<reference evidence="2 3" key="1">
    <citation type="submission" date="2023-04" db="EMBL/GenBank/DDBJ databases">
        <title>Marinobulbifer ophiurae gen. nov., sp. Nov., isolate from tissue of brittle star Ophioplocus japonicus.</title>
        <authorList>
            <person name="Kawano K."/>
            <person name="Sawayama S."/>
            <person name="Nakagawa S."/>
        </authorList>
    </citation>
    <scope>NUCLEOTIDE SEQUENCE [LARGE SCALE GENOMIC DNA]</scope>
    <source>
        <strain evidence="2 3">NKW57</strain>
    </source>
</reference>
<name>A0ABQ6LZ51_9GAMM</name>
<evidence type="ECO:0000259" key="1">
    <source>
        <dbReference type="Pfam" id="PF17775"/>
    </source>
</evidence>
<dbReference type="Pfam" id="PF17775">
    <property type="entry name" value="YchJ_M-like"/>
    <property type="match status" value="1"/>
</dbReference>
<dbReference type="PANTHER" id="PTHR33747">
    <property type="entry name" value="UPF0225 PROTEIN SCO1677"/>
    <property type="match status" value="1"/>
</dbReference>
<dbReference type="SUPFAM" id="SSF103642">
    <property type="entry name" value="Sec-C motif"/>
    <property type="match status" value="1"/>
</dbReference>
<dbReference type="Proteomes" id="UP001224392">
    <property type="component" value="Unassembled WGS sequence"/>
</dbReference>
<dbReference type="Pfam" id="PF02810">
    <property type="entry name" value="SEC-C"/>
    <property type="match status" value="2"/>
</dbReference>
<dbReference type="RefSeq" id="WP_285764003.1">
    <property type="nucleotide sequence ID" value="NZ_BSYJ01000003.1"/>
</dbReference>
<keyword evidence="3" id="KW-1185">Reference proteome</keyword>